<gene>
    <name evidence="3" type="ORF">EVEC_LOCUS5036</name>
</gene>
<keyword evidence="2" id="KW-0472">Membrane</keyword>
<dbReference type="AlphaFoldDB" id="A0A0N4V5B5"/>
<keyword evidence="2" id="KW-0812">Transmembrane</keyword>
<dbReference type="PANTHER" id="PTHR11328">
    <property type="entry name" value="MAJOR FACILITATOR SUPERFAMILY DOMAIN-CONTAINING PROTEIN"/>
    <property type="match status" value="1"/>
</dbReference>
<evidence type="ECO:0000256" key="2">
    <source>
        <dbReference type="SAM" id="Phobius"/>
    </source>
</evidence>
<accession>A0A0N4V5B5</accession>
<dbReference type="GO" id="GO:0005886">
    <property type="term" value="C:plasma membrane"/>
    <property type="evidence" value="ECO:0007669"/>
    <property type="project" value="TreeGrafter"/>
</dbReference>
<dbReference type="OrthoDB" id="5869602at2759"/>
<keyword evidence="4" id="KW-1185">Reference proteome</keyword>
<evidence type="ECO:0000256" key="1">
    <source>
        <dbReference type="ARBA" id="ARBA00008335"/>
    </source>
</evidence>
<dbReference type="EMBL" id="UXUI01008034">
    <property type="protein sequence ID" value="VDD90285.1"/>
    <property type="molecule type" value="Genomic_DNA"/>
</dbReference>
<evidence type="ECO:0000313" key="5">
    <source>
        <dbReference type="WBParaSite" id="EVEC_0000540501-mRNA-1"/>
    </source>
</evidence>
<dbReference type="STRING" id="51028.A0A0N4V5B5"/>
<dbReference type="PANTHER" id="PTHR11328:SF28">
    <property type="entry name" value="MAJOR FACILITATOR SUPERFAMILY DOMAIN-CONTAINING PROTEIN 12"/>
    <property type="match status" value="1"/>
</dbReference>
<feature type="transmembrane region" description="Helical" evidence="2">
    <location>
        <begin position="231"/>
        <end position="254"/>
    </location>
</feature>
<protein>
    <submittedName>
        <fullName evidence="5">ABC2_membrane domain-containing protein</fullName>
    </submittedName>
</protein>
<dbReference type="Gene3D" id="1.20.1250.20">
    <property type="entry name" value="MFS general substrate transporter like domains"/>
    <property type="match status" value="1"/>
</dbReference>
<dbReference type="SUPFAM" id="SSF103473">
    <property type="entry name" value="MFS general substrate transporter"/>
    <property type="match status" value="1"/>
</dbReference>
<evidence type="ECO:0000313" key="4">
    <source>
        <dbReference type="Proteomes" id="UP000274131"/>
    </source>
</evidence>
<organism evidence="5">
    <name type="scientific">Enterobius vermicularis</name>
    <name type="common">Human pinworm</name>
    <dbReference type="NCBI Taxonomy" id="51028"/>
    <lineage>
        <taxon>Eukaryota</taxon>
        <taxon>Metazoa</taxon>
        <taxon>Ecdysozoa</taxon>
        <taxon>Nematoda</taxon>
        <taxon>Chromadorea</taxon>
        <taxon>Rhabditida</taxon>
        <taxon>Spirurina</taxon>
        <taxon>Oxyuridomorpha</taxon>
        <taxon>Oxyuroidea</taxon>
        <taxon>Oxyuridae</taxon>
        <taxon>Enterobius</taxon>
    </lineage>
</organism>
<feature type="transmembrane region" description="Helical" evidence="2">
    <location>
        <begin position="131"/>
        <end position="151"/>
    </location>
</feature>
<feature type="transmembrane region" description="Helical" evidence="2">
    <location>
        <begin position="157"/>
        <end position="177"/>
    </location>
</feature>
<comment type="similarity">
    <text evidence="1">Belongs to the major facilitator superfamily.</text>
</comment>
<reference evidence="3 4" key="2">
    <citation type="submission" date="2018-10" db="EMBL/GenBank/DDBJ databases">
        <authorList>
            <consortium name="Pathogen Informatics"/>
        </authorList>
    </citation>
    <scope>NUCLEOTIDE SEQUENCE [LARGE SCALE GENOMIC DNA]</scope>
</reference>
<dbReference type="Proteomes" id="UP000274131">
    <property type="component" value="Unassembled WGS sequence"/>
</dbReference>
<feature type="transmembrane region" description="Helical" evidence="2">
    <location>
        <begin position="45"/>
        <end position="63"/>
    </location>
</feature>
<feature type="transmembrane region" description="Helical" evidence="2">
    <location>
        <begin position="7"/>
        <end position="25"/>
    </location>
</feature>
<sequence length="261" mass="29015">MYSNTKYASTVLANLAVYGILAAFLQSDEAKSGVRPEDLKHFSNAAYIVIASGVVATLIFYALTKEPKGYQIKLLNDSSEPAVKQMSFSNWLCEPQFYQISALYTLSRLYMNVSQVYFPFYVTFGQNFSKMIFILGCLVGIANCAWMYFPLDKADLFIVSIIFGGVQAVLLVGSLAFTSDLINKNTESAAFVFGAMSFLDKLVNGLVYQIIELFNPECRDDQNNIACTHFYRIIMAYVPGCCLVLALIVLLSLLTKKIGAR</sequence>
<dbReference type="InterPro" id="IPR036259">
    <property type="entry name" value="MFS_trans_sf"/>
</dbReference>
<keyword evidence="2" id="KW-1133">Transmembrane helix</keyword>
<reference evidence="5" key="1">
    <citation type="submission" date="2017-02" db="UniProtKB">
        <authorList>
            <consortium name="WormBaseParasite"/>
        </authorList>
    </citation>
    <scope>IDENTIFICATION</scope>
</reference>
<name>A0A0N4V5B5_ENTVE</name>
<dbReference type="InterPro" id="IPR039672">
    <property type="entry name" value="MFS_2"/>
</dbReference>
<dbReference type="WBParaSite" id="EVEC_0000540501-mRNA-1">
    <property type="protein sequence ID" value="EVEC_0000540501-mRNA-1"/>
    <property type="gene ID" value="EVEC_0000540501"/>
</dbReference>
<proteinExistence type="inferred from homology"/>
<dbReference type="GO" id="GO:0015293">
    <property type="term" value="F:symporter activity"/>
    <property type="evidence" value="ECO:0007669"/>
    <property type="project" value="InterPro"/>
</dbReference>
<feature type="transmembrane region" description="Helical" evidence="2">
    <location>
        <begin position="189"/>
        <end position="211"/>
    </location>
</feature>
<evidence type="ECO:0000313" key="3">
    <source>
        <dbReference type="EMBL" id="VDD90285.1"/>
    </source>
</evidence>
<dbReference type="GO" id="GO:0008643">
    <property type="term" value="P:carbohydrate transport"/>
    <property type="evidence" value="ECO:0007669"/>
    <property type="project" value="InterPro"/>
</dbReference>